<dbReference type="InterPro" id="IPR018247">
    <property type="entry name" value="EF_Hand_1_Ca_BS"/>
</dbReference>
<comment type="catalytic activity">
    <reaction evidence="7">
        <text>L-threonyl-[protein] + ATP = O-phospho-L-threonyl-[protein] + ADP + H(+)</text>
        <dbReference type="Rhea" id="RHEA:46608"/>
        <dbReference type="Rhea" id="RHEA-COMP:11060"/>
        <dbReference type="Rhea" id="RHEA-COMP:11605"/>
        <dbReference type="ChEBI" id="CHEBI:15378"/>
        <dbReference type="ChEBI" id="CHEBI:30013"/>
        <dbReference type="ChEBI" id="CHEBI:30616"/>
        <dbReference type="ChEBI" id="CHEBI:61977"/>
        <dbReference type="ChEBI" id="CHEBI:456216"/>
        <dbReference type="EC" id="2.7.11.1"/>
    </reaction>
</comment>
<evidence type="ECO:0000256" key="1">
    <source>
        <dbReference type="ARBA" id="ARBA00012513"/>
    </source>
</evidence>
<evidence type="ECO:0000256" key="3">
    <source>
        <dbReference type="ARBA" id="ARBA00022679"/>
    </source>
</evidence>
<dbReference type="PROSITE" id="PS00107">
    <property type="entry name" value="PROTEIN_KINASE_ATP"/>
    <property type="match status" value="1"/>
</dbReference>
<dbReference type="Pfam" id="PF00069">
    <property type="entry name" value="Pkinase"/>
    <property type="match status" value="1"/>
</dbReference>
<dbReference type="GO" id="GO:0007165">
    <property type="term" value="P:signal transduction"/>
    <property type="evidence" value="ECO:0007669"/>
    <property type="project" value="TreeGrafter"/>
</dbReference>
<dbReference type="CDD" id="cd14008">
    <property type="entry name" value="STKc_LKB1_CaMKK"/>
    <property type="match status" value="1"/>
</dbReference>
<dbReference type="PROSITE" id="PS00018">
    <property type="entry name" value="EF_HAND_1"/>
    <property type="match status" value="1"/>
</dbReference>
<dbReference type="FunFam" id="1.10.510.10:FF:000571">
    <property type="entry name" value="Maternal embryonic leucine zipper kinase"/>
    <property type="match status" value="1"/>
</dbReference>
<accession>A0A0C9N1C2</accession>
<evidence type="ECO:0000313" key="13">
    <source>
        <dbReference type="Proteomes" id="UP000053815"/>
    </source>
</evidence>
<sequence>MEDTNQHVGHNLTPWKSAEPTLKKRSFRRLSFFKPAEDHPPVSPVLTTNTINKEYDPETGNKIINNFMIIKEIGRGMHGKVKLAEDLDTGELVAIKIVDKQSRRRQLGYSVLRAKNGEDSYVESEQKIRREIAILKKCAHPHVVRLREVIDDPASRKIYLALEYMDGGEIVWREDDESNTPVLTMHEARSIFRDVVSGLDYLHYQGIIHRDIKPANLLLTHDGIVKISDFGVSYFNQHLAGLQNQYDDEIDRDLAETAGTPAFFAPELCSSLENNHHDDRHITKAIDVWALGVTLYCLLYGQCPFTASTEFELFDIIPTAPLEFPQETPDNLVDLLEKLLAKDPHERITLEQVKHHPWVIEDLEDPTTWWREADPTLYKAVEVTDEEVNRAVTIMDRLKKSIRRISSSLSNLTHSFSRKSSTTSSTPSSSDIHPSPTNTTSTTNTTATTHHEEKQQPQDHLNNGWKPASFDSFDDSDDGQVQSEELEPPLPNHIYQHHPFQIDRNDSSGSSMSGLVVTFSRSNNNP</sequence>
<dbReference type="EC" id="2.7.11.1" evidence="1"/>
<name>A0A0C9N1C2_9FUNG</name>
<evidence type="ECO:0000313" key="12">
    <source>
        <dbReference type="EMBL" id="GAN08368.1"/>
    </source>
</evidence>
<dbReference type="PANTHER" id="PTHR43895:SF152">
    <property type="entry name" value="SERINE_THREONINE-PROTEIN KINASE TOS3"/>
    <property type="match status" value="1"/>
</dbReference>
<dbReference type="FunFam" id="3.30.200.20:FF:000206">
    <property type="entry name" value="Serine/threonine-protein kinase Ssp1"/>
    <property type="match status" value="1"/>
</dbReference>
<comment type="catalytic activity">
    <reaction evidence="8">
        <text>L-seryl-[protein] + ATP = O-phospho-L-seryl-[protein] + ADP + H(+)</text>
        <dbReference type="Rhea" id="RHEA:17989"/>
        <dbReference type="Rhea" id="RHEA-COMP:9863"/>
        <dbReference type="Rhea" id="RHEA-COMP:11604"/>
        <dbReference type="ChEBI" id="CHEBI:15378"/>
        <dbReference type="ChEBI" id="CHEBI:29999"/>
        <dbReference type="ChEBI" id="CHEBI:30616"/>
        <dbReference type="ChEBI" id="CHEBI:83421"/>
        <dbReference type="ChEBI" id="CHEBI:456216"/>
        <dbReference type="EC" id="2.7.11.1"/>
    </reaction>
</comment>
<evidence type="ECO:0000256" key="5">
    <source>
        <dbReference type="ARBA" id="ARBA00022777"/>
    </source>
</evidence>
<dbReference type="InterPro" id="IPR017441">
    <property type="entry name" value="Protein_kinase_ATP_BS"/>
</dbReference>
<dbReference type="GO" id="GO:0050793">
    <property type="term" value="P:regulation of developmental process"/>
    <property type="evidence" value="ECO:0007669"/>
    <property type="project" value="UniProtKB-ARBA"/>
</dbReference>
<dbReference type="PANTHER" id="PTHR43895">
    <property type="entry name" value="CALCIUM/CALMODULIN-DEPENDENT PROTEIN KINASE KINASE-RELATED"/>
    <property type="match status" value="1"/>
</dbReference>
<evidence type="ECO:0000256" key="10">
    <source>
        <dbReference type="SAM" id="MobiDB-lite"/>
    </source>
</evidence>
<dbReference type="SUPFAM" id="SSF56112">
    <property type="entry name" value="Protein kinase-like (PK-like)"/>
    <property type="match status" value="1"/>
</dbReference>
<keyword evidence="5 12" id="KW-0418">Kinase</keyword>
<evidence type="ECO:0000259" key="11">
    <source>
        <dbReference type="PROSITE" id="PS50011"/>
    </source>
</evidence>
<dbReference type="InterPro" id="IPR011009">
    <property type="entry name" value="Kinase-like_dom_sf"/>
</dbReference>
<dbReference type="GO" id="GO:0005524">
    <property type="term" value="F:ATP binding"/>
    <property type="evidence" value="ECO:0007669"/>
    <property type="project" value="UniProtKB-UniRule"/>
</dbReference>
<keyword evidence="3" id="KW-0808">Transferase</keyword>
<organism evidence="12">
    <name type="scientific">Mucor ambiguus</name>
    <dbReference type="NCBI Taxonomy" id="91626"/>
    <lineage>
        <taxon>Eukaryota</taxon>
        <taxon>Fungi</taxon>
        <taxon>Fungi incertae sedis</taxon>
        <taxon>Mucoromycota</taxon>
        <taxon>Mucoromycotina</taxon>
        <taxon>Mucoromycetes</taxon>
        <taxon>Mucorales</taxon>
        <taxon>Mucorineae</taxon>
        <taxon>Mucoraceae</taxon>
        <taxon>Mucor</taxon>
    </lineage>
</organism>
<dbReference type="PROSITE" id="PS00108">
    <property type="entry name" value="PROTEIN_KINASE_ST"/>
    <property type="match status" value="1"/>
</dbReference>
<keyword evidence="2" id="KW-0723">Serine/threonine-protein kinase</keyword>
<evidence type="ECO:0000256" key="7">
    <source>
        <dbReference type="ARBA" id="ARBA00047899"/>
    </source>
</evidence>
<evidence type="ECO:0000256" key="6">
    <source>
        <dbReference type="ARBA" id="ARBA00022840"/>
    </source>
</evidence>
<dbReference type="GO" id="GO:0004674">
    <property type="term" value="F:protein serine/threonine kinase activity"/>
    <property type="evidence" value="ECO:0007669"/>
    <property type="project" value="UniProtKB-KW"/>
</dbReference>
<reference evidence="12" key="1">
    <citation type="submission" date="2014-09" db="EMBL/GenBank/DDBJ databases">
        <title>Draft genome sequence of an oleaginous Mucoromycotina fungus Mucor ambiguus NBRC6742.</title>
        <authorList>
            <person name="Takeda I."/>
            <person name="Yamane N."/>
            <person name="Morita T."/>
            <person name="Tamano K."/>
            <person name="Machida M."/>
            <person name="Baker S."/>
            <person name="Koike H."/>
        </authorList>
    </citation>
    <scope>NUCLEOTIDE SEQUENCE</scope>
    <source>
        <strain evidence="12">NBRC 6742</strain>
    </source>
</reference>
<dbReference type="SMART" id="SM00220">
    <property type="entry name" value="S_TKc"/>
    <property type="match status" value="1"/>
</dbReference>
<dbReference type="EMBL" id="DF836490">
    <property type="protein sequence ID" value="GAN08368.1"/>
    <property type="molecule type" value="Genomic_DNA"/>
</dbReference>
<evidence type="ECO:0000256" key="8">
    <source>
        <dbReference type="ARBA" id="ARBA00048679"/>
    </source>
</evidence>
<dbReference type="PROSITE" id="PS50011">
    <property type="entry name" value="PROTEIN_KINASE_DOM"/>
    <property type="match status" value="1"/>
</dbReference>
<feature type="compositionally biased region" description="Low complexity" evidence="10">
    <location>
        <begin position="413"/>
        <end position="448"/>
    </location>
</feature>
<dbReference type="AlphaFoldDB" id="A0A0C9N1C2"/>
<dbReference type="InterPro" id="IPR008271">
    <property type="entry name" value="Ser/Thr_kinase_AS"/>
</dbReference>
<feature type="binding site" evidence="9">
    <location>
        <position position="96"/>
    </location>
    <ligand>
        <name>ATP</name>
        <dbReference type="ChEBI" id="CHEBI:30616"/>
    </ligand>
</feature>
<dbReference type="Gene3D" id="1.10.510.10">
    <property type="entry name" value="Transferase(Phosphotransferase) domain 1"/>
    <property type="match status" value="1"/>
</dbReference>
<evidence type="ECO:0000256" key="4">
    <source>
        <dbReference type="ARBA" id="ARBA00022741"/>
    </source>
</evidence>
<feature type="region of interest" description="Disordered" evidence="10">
    <location>
        <begin position="413"/>
        <end position="526"/>
    </location>
</feature>
<feature type="compositionally biased region" description="Polar residues" evidence="10">
    <location>
        <begin position="507"/>
        <end position="526"/>
    </location>
</feature>
<dbReference type="STRING" id="91626.A0A0C9N1C2"/>
<feature type="domain" description="Protein kinase" evidence="11">
    <location>
        <begin position="67"/>
        <end position="359"/>
    </location>
</feature>
<dbReference type="Proteomes" id="UP000053815">
    <property type="component" value="Unassembled WGS sequence"/>
</dbReference>
<dbReference type="InterPro" id="IPR000719">
    <property type="entry name" value="Prot_kinase_dom"/>
</dbReference>
<keyword evidence="4 9" id="KW-0547">Nucleotide-binding</keyword>
<gene>
    <name evidence="12" type="ORF">MAM1_0201c07877</name>
</gene>
<keyword evidence="6 9" id="KW-0067">ATP-binding</keyword>
<proteinExistence type="predicted"/>
<keyword evidence="13" id="KW-1185">Reference proteome</keyword>
<evidence type="ECO:0000256" key="9">
    <source>
        <dbReference type="PROSITE-ProRule" id="PRU10141"/>
    </source>
</evidence>
<protein>
    <recommendedName>
        <fullName evidence="1">non-specific serine/threonine protein kinase</fullName>
        <ecNumber evidence="1">2.7.11.1</ecNumber>
    </recommendedName>
</protein>
<dbReference type="OrthoDB" id="68483at2759"/>
<evidence type="ECO:0000256" key="2">
    <source>
        <dbReference type="ARBA" id="ARBA00022527"/>
    </source>
</evidence>